<evidence type="ECO:0000256" key="6">
    <source>
        <dbReference type="ARBA" id="ARBA00022840"/>
    </source>
</evidence>
<proteinExistence type="inferred from homology"/>
<dbReference type="InterPro" id="IPR041118">
    <property type="entry name" value="Rx_N"/>
</dbReference>
<evidence type="ECO:0000259" key="9">
    <source>
        <dbReference type="Pfam" id="PF23559"/>
    </source>
</evidence>
<reference evidence="12" key="1">
    <citation type="submission" date="2024-06" db="EMBL/GenBank/DDBJ databases">
        <authorList>
            <person name="Ryan C."/>
        </authorList>
    </citation>
    <scope>NUCLEOTIDE SEQUENCE [LARGE SCALE GENOMIC DNA]</scope>
</reference>
<dbReference type="Gene3D" id="3.80.10.10">
    <property type="entry name" value="Ribonuclease Inhibitor"/>
    <property type="match status" value="3"/>
</dbReference>
<dbReference type="Proteomes" id="UP001497457">
    <property type="component" value="Chromosome 15b"/>
</dbReference>
<dbReference type="Pfam" id="PF25019">
    <property type="entry name" value="LRR_R13L1-DRL21"/>
    <property type="match status" value="1"/>
</dbReference>
<dbReference type="EMBL" id="OZ075125">
    <property type="protein sequence ID" value="CAL4934276.1"/>
    <property type="molecule type" value="Genomic_DNA"/>
</dbReference>
<reference evidence="11 12" key="2">
    <citation type="submission" date="2024-10" db="EMBL/GenBank/DDBJ databases">
        <authorList>
            <person name="Ryan C."/>
        </authorList>
    </citation>
    <scope>NUCLEOTIDE SEQUENCE [LARGE SCALE GENOMIC DNA]</scope>
</reference>
<evidence type="ECO:0000259" key="7">
    <source>
        <dbReference type="Pfam" id="PF00931"/>
    </source>
</evidence>
<dbReference type="Pfam" id="PF00931">
    <property type="entry name" value="NB-ARC"/>
    <property type="match status" value="1"/>
</dbReference>
<keyword evidence="6" id="KW-0067">ATP-binding</keyword>
<dbReference type="InterPro" id="IPR002182">
    <property type="entry name" value="NB-ARC"/>
</dbReference>
<keyword evidence="12" id="KW-1185">Reference proteome</keyword>
<dbReference type="PRINTS" id="PR00364">
    <property type="entry name" value="DISEASERSIST"/>
</dbReference>
<feature type="domain" description="Disease resistance N-terminal" evidence="8">
    <location>
        <begin position="38"/>
        <end position="127"/>
    </location>
</feature>
<dbReference type="PANTHER" id="PTHR36766">
    <property type="entry name" value="PLANT BROAD-SPECTRUM MILDEW RESISTANCE PROTEIN RPW8"/>
    <property type="match status" value="1"/>
</dbReference>
<sequence length="1150" mass="131624">MHVKPSSFVPEIILPYLVRSLYLRNLILTMGDAVVSAFLRVLFQTIADFVKEELHSEHRLEQEREGLTYHVDRIQTVLRQAEKKTHLSERQESLFSMLKDTSYQGAEVLDEYFYEVQRRQVIPFAERRNSTIFTGLNPFRIKFRHDMEKKIKEFAKRMDQIEGIEEMYRAFQADEGGRLDSTTFLPPTVVRGRDDDQERIVDMLLQPDGKHNVAVLSIVGEAYIGKTTVAQLVFNNNRISMHFDLKLWVHVSHEFNIKKIISSIIESIQLCPFHTNNLTTLQTRMEEVLRGKKYLLVLDDYWSEDWHDWDNLKSLLYRVSSGGSKIIVTTRSETVARALGTLAHYKLKRLQEKDCWLLFCQCAQGTESHAHNYRDNLDRRLKEEVLQKCNGVPFIAASLGHSMFWHQENDRSKWADILQKEWDSSTNHFNRARRLSYAQLDSHLKPCFAYSSIIPQKFQFEKEWLIQHWMAQGFIQPNCTTSETIEDTGRSYFRSLVSQSFFQRAHVDCTGEEHSYSIPEMMHDLASQVSGADCKCYMMGKPYDLPETVRHLTVVFNKIASEDMFQVISCGKNLHTFIVLGGSEELELKIPNDIGKRFTRLRTLDLSHFGVTDLPKSIGKLIHLRCLQLQGTKIKCLPESICNLYNLETLGLRNCYDLEELPHDLKNLRKLRHIDLAMTRDPLHICSLRYMPKGIGLLKNLQTMSIFVVSKRISSVHTHIGGIDELAGLKSLRGKLLISNLHLVEDGQEAAKAQLYSKQFLQNLELSWSDNNVNEEIPTFIKGLTSKSKRIFRKFDSSCSNNGRSEKVLEHLKAPTGITVLTISGYLGMACPRWLGSAEYMNLVTVCLYNFQGCSALPPLGLLPALENLHLKGWDRLISMNCSEFCSFKGNEIHEARFKSLKKLHLERMDRLKHWDGDERCCLPSLVELVLENCLQLEQVAHCLPSLTKVTVEGSPDFRGLRNFPSLKHVKANASGEWIWGSWPSLGSPISISLCKLPTVHFPSGLEGLPSLQRLEISYCEQLVFIPDDWPPRNLSHFSVRHCPKLRELPSGIQRLKALEDMEIVACGQLTRFPEMTGLVSLIRLEIAECASIQSLPNTGLPSSLQFLSINKCHRLATSCKKTGSEDHVKIKNVFSVWIDECEVSTSAGC</sequence>
<dbReference type="Pfam" id="PF23559">
    <property type="entry name" value="WHD_DRP"/>
    <property type="match status" value="1"/>
</dbReference>
<comment type="similarity">
    <text evidence="1">Belongs to the disease resistance NB-LRR family.</text>
</comment>
<evidence type="ECO:0000313" key="11">
    <source>
        <dbReference type="EMBL" id="CAL4934276.1"/>
    </source>
</evidence>
<dbReference type="Pfam" id="PF18052">
    <property type="entry name" value="Rx_N"/>
    <property type="match status" value="1"/>
</dbReference>
<evidence type="ECO:0000256" key="1">
    <source>
        <dbReference type="ARBA" id="ARBA00008894"/>
    </source>
</evidence>
<evidence type="ECO:0000259" key="8">
    <source>
        <dbReference type="Pfam" id="PF18052"/>
    </source>
</evidence>
<dbReference type="Gene3D" id="1.10.8.430">
    <property type="entry name" value="Helical domain of apoptotic protease-activating factors"/>
    <property type="match status" value="1"/>
</dbReference>
<dbReference type="PANTHER" id="PTHR36766:SF40">
    <property type="entry name" value="DISEASE RESISTANCE PROTEIN RGA3"/>
    <property type="match status" value="1"/>
</dbReference>
<keyword evidence="5" id="KW-0611">Plant defense</keyword>
<dbReference type="GO" id="GO:0005524">
    <property type="term" value="F:ATP binding"/>
    <property type="evidence" value="ECO:0007669"/>
    <property type="project" value="UniProtKB-KW"/>
</dbReference>
<dbReference type="InterPro" id="IPR042197">
    <property type="entry name" value="Apaf_helical"/>
</dbReference>
<feature type="domain" description="NB-ARC" evidence="7">
    <location>
        <begin position="194"/>
        <end position="364"/>
    </location>
</feature>
<dbReference type="InterPro" id="IPR032675">
    <property type="entry name" value="LRR_dom_sf"/>
</dbReference>
<evidence type="ECO:0000313" key="12">
    <source>
        <dbReference type="Proteomes" id="UP001497457"/>
    </source>
</evidence>
<dbReference type="AlphaFoldDB" id="A0ABC8XYR5"/>
<evidence type="ECO:0000256" key="5">
    <source>
        <dbReference type="ARBA" id="ARBA00022821"/>
    </source>
</evidence>
<evidence type="ECO:0000256" key="4">
    <source>
        <dbReference type="ARBA" id="ARBA00022741"/>
    </source>
</evidence>
<keyword evidence="3" id="KW-0677">Repeat</keyword>
<dbReference type="InterPro" id="IPR058922">
    <property type="entry name" value="WHD_DRP"/>
</dbReference>
<gene>
    <name evidence="11" type="ORF">URODEC1_LOCUS28583</name>
</gene>
<feature type="domain" description="R13L1/DRL21-like LRR repeat region" evidence="10">
    <location>
        <begin position="723"/>
        <end position="873"/>
    </location>
</feature>
<keyword evidence="4" id="KW-0547">Nucleotide-binding</keyword>
<name>A0ABC8XYR5_9POAL</name>
<evidence type="ECO:0000256" key="3">
    <source>
        <dbReference type="ARBA" id="ARBA00022737"/>
    </source>
</evidence>
<dbReference type="Gene3D" id="1.10.10.10">
    <property type="entry name" value="Winged helix-like DNA-binding domain superfamily/Winged helix DNA-binding domain"/>
    <property type="match status" value="1"/>
</dbReference>
<dbReference type="SUPFAM" id="SSF52540">
    <property type="entry name" value="P-loop containing nucleoside triphosphate hydrolases"/>
    <property type="match status" value="1"/>
</dbReference>
<dbReference type="InterPro" id="IPR036388">
    <property type="entry name" value="WH-like_DNA-bd_sf"/>
</dbReference>
<keyword evidence="2" id="KW-0433">Leucine-rich repeat</keyword>
<dbReference type="Gene3D" id="1.20.5.4130">
    <property type="match status" value="1"/>
</dbReference>
<dbReference type="Gene3D" id="3.40.50.300">
    <property type="entry name" value="P-loop containing nucleotide triphosphate hydrolases"/>
    <property type="match status" value="1"/>
</dbReference>
<organism evidence="11 12">
    <name type="scientific">Urochloa decumbens</name>
    <dbReference type="NCBI Taxonomy" id="240449"/>
    <lineage>
        <taxon>Eukaryota</taxon>
        <taxon>Viridiplantae</taxon>
        <taxon>Streptophyta</taxon>
        <taxon>Embryophyta</taxon>
        <taxon>Tracheophyta</taxon>
        <taxon>Spermatophyta</taxon>
        <taxon>Magnoliopsida</taxon>
        <taxon>Liliopsida</taxon>
        <taxon>Poales</taxon>
        <taxon>Poaceae</taxon>
        <taxon>PACMAD clade</taxon>
        <taxon>Panicoideae</taxon>
        <taxon>Panicodae</taxon>
        <taxon>Paniceae</taxon>
        <taxon>Melinidinae</taxon>
        <taxon>Urochloa</taxon>
    </lineage>
</organism>
<dbReference type="GO" id="GO:0006952">
    <property type="term" value="P:defense response"/>
    <property type="evidence" value="ECO:0007669"/>
    <property type="project" value="UniProtKB-KW"/>
</dbReference>
<feature type="domain" description="Disease resistance protein winged helix" evidence="9">
    <location>
        <begin position="453"/>
        <end position="526"/>
    </location>
</feature>
<accession>A0ABC8XYR5</accession>
<dbReference type="InterPro" id="IPR056789">
    <property type="entry name" value="LRR_R13L1-DRL21"/>
</dbReference>
<dbReference type="GO" id="GO:0051707">
    <property type="term" value="P:response to other organism"/>
    <property type="evidence" value="ECO:0007669"/>
    <property type="project" value="UniProtKB-ARBA"/>
</dbReference>
<evidence type="ECO:0000256" key="2">
    <source>
        <dbReference type="ARBA" id="ARBA00022614"/>
    </source>
</evidence>
<dbReference type="InterPro" id="IPR027417">
    <property type="entry name" value="P-loop_NTPase"/>
</dbReference>
<dbReference type="SUPFAM" id="SSF52058">
    <property type="entry name" value="L domain-like"/>
    <property type="match status" value="2"/>
</dbReference>
<evidence type="ECO:0000259" key="10">
    <source>
        <dbReference type="Pfam" id="PF25019"/>
    </source>
</evidence>
<protein>
    <submittedName>
        <fullName evidence="11">Uncharacterized protein</fullName>
    </submittedName>
</protein>